<evidence type="ECO:0000256" key="1">
    <source>
        <dbReference type="SAM" id="Phobius"/>
    </source>
</evidence>
<protein>
    <submittedName>
        <fullName evidence="2">Uncharacterized protein</fullName>
    </submittedName>
</protein>
<evidence type="ECO:0000313" key="2">
    <source>
        <dbReference type="EMBL" id="GIM93811.1"/>
    </source>
</evidence>
<comment type="caution">
    <text evidence="2">The sequence shown here is derived from an EMBL/GenBank/DDBJ whole genome shotgun (WGS) entry which is preliminary data.</text>
</comment>
<feature type="transmembrane region" description="Helical" evidence="1">
    <location>
        <begin position="108"/>
        <end position="128"/>
    </location>
</feature>
<organism evidence="2 3">
    <name type="scientific">Paractinoplanes toevensis</name>
    <dbReference type="NCBI Taxonomy" id="571911"/>
    <lineage>
        <taxon>Bacteria</taxon>
        <taxon>Bacillati</taxon>
        <taxon>Actinomycetota</taxon>
        <taxon>Actinomycetes</taxon>
        <taxon>Micromonosporales</taxon>
        <taxon>Micromonosporaceae</taxon>
        <taxon>Paractinoplanes</taxon>
    </lineage>
</organism>
<keyword evidence="1" id="KW-1133">Transmembrane helix</keyword>
<feature type="transmembrane region" description="Helical" evidence="1">
    <location>
        <begin position="6"/>
        <end position="29"/>
    </location>
</feature>
<sequence>MQEFFLGLAAVVVVSLFVNELSGVAGWLAQRIIKAAAYRIHDPSREHRAEEWGALLNETPGQLTKLLTAVRFWFASFRLARSVSRHQTETVNGPAAERRRFARYRRGVQATLGTVLGFLAGVLTNLALQTGSLSLATILWALGATLLLTLGFTAGYLLAARRRRRRSANS</sequence>
<name>A0A919TFA7_9ACTN</name>
<keyword evidence="1" id="KW-0812">Transmembrane</keyword>
<accession>A0A919TFA7</accession>
<keyword evidence="3" id="KW-1185">Reference proteome</keyword>
<reference evidence="2 3" key="1">
    <citation type="submission" date="2021-03" db="EMBL/GenBank/DDBJ databases">
        <title>Whole genome shotgun sequence of Actinoplanes toevensis NBRC 105298.</title>
        <authorList>
            <person name="Komaki H."/>
            <person name="Tamura T."/>
        </authorList>
    </citation>
    <scope>NUCLEOTIDE SEQUENCE [LARGE SCALE GENOMIC DNA]</scope>
    <source>
        <strain evidence="2 3">NBRC 105298</strain>
    </source>
</reference>
<evidence type="ECO:0000313" key="3">
    <source>
        <dbReference type="Proteomes" id="UP000677082"/>
    </source>
</evidence>
<dbReference type="Proteomes" id="UP000677082">
    <property type="component" value="Unassembled WGS sequence"/>
</dbReference>
<dbReference type="AlphaFoldDB" id="A0A919TFA7"/>
<feature type="transmembrane region" description="Helical" evidence="1">
    <location>
        <begin position="134"/>
        <end position="159"/>
    </location>
</feature>
<proteinExistence type="predicted"/>
<dbReference type="EMBL" id="BOQN01000070">
    <property type="protein sequence ID" value="GIM93811.1"/>
    <property type="molecule type" value="Genomic_DNA"/>
</dbReference>
<gene>
    <name evidence="2" type="ORF">Ato02nite_056040</name>
</gene>
<keyword evidence="1" id="KW-0472">Membrane</keyword>